<evidence type="ECO:0000313" key="1">
    <source>
        <dbReference type="EMBL" id="GGW58697.1"/>
    </source>
</evidence>
<proteinExistence type="predicted"/>
<organism evidence="1 2">
    <name type="scientific">Streptomyces lucensis JCM 4490</name>
    <dbReference type="NCBI Taxonomy" id="1306176"/>
    <lineage>
        <taxon>Bacteria</taxon>
        <taxon>Bacillati</taxon>
        <taxon>Actinomycetota</taxon>
        <taxon>Actinomycetes</taxon>
        <taxon>Kitasatosporales</taxon>
        <taxon>Streptomycetaceae</taxon>
        <taxon>Streptomyces</taxon>
    </lineage>
</organism>
<dbReference type="EMBL" id="BMUE01000008">
    <property type="protein sequence ID" value="GGW58697.1"/>
    <property type="molecule type" value="Genomic_DNA"/>
</dbReference>
<dbReference type="Proteomes" id="UP000620224">
    <property type="component" value="Unassembled WGS sequence"/>
</dbReference>
<dbReference type="AlphaFoldDB" id="A0A918J862"/>
<name>A0A918J862_9ACTN</name>
<reference evidence="1 2" key="1">
    <citation type="journal article" date="2014" name="Int. J. Syst. Evol. Microbiol.">
        <title>Complete genome sequence of Corynebacterium casei LMG S-19264T (=DSM 44701T), isolated from a smear-ripened cheese.</title>
        <authorList>
            <consortium name="US DOE Joint Genome Institute (JGI-PGF)"/>
            <person name="Walter F."/>
            <person name="Albersmeier A."/>
            <person name="Kalinowski J."/>
            <person name="Ruckert C."/>
        </authorList>
    </citation>
    <scope>NUCLEOTIDE SEQUENCE [LARGE SCALE GENOMIC DNA]</scope>
    <source>
        <strain evidence="1 2">JCM 4490</strain>
    </source>
</reference>
<comment type="caution">
    <text evidence="1">The sequence shown here is derived from an EMBL/GenBank/DDBJ whole genome shotgun (WGS) entry which is preliminary data.</text>
</comment>
<keyword evidence="2" id="KW-1185">Reference proteome</keyword>
<protein>
    <submittedName>
        <fullName evidence="1">Uncharacterized protein</fullName>
    </submittedName>
</protein>
<gene>
    <name evidence="1" type="ORF">GCM10010503_39740</name>
</gene>
<evidence type="ECO:0000313" key="2">
    <source>
        <dbReference type="Proteomes" id="UP000620224"/>
    </source>
</evidence>
<sequence>MDAPVMFDTARGIEEGVDHLMGQPAPRGLHPRGWRERTPDASCNAGAVVTVTNCRLRAVYRRNSV</sequence>
<accession>A0A918J862</accession>